<keyword evidence="2" id="KW-1185">Reference proteome</keyword>
<name>A0A1I8BG02_MELHA</name>
<feature type="compositionally biased region" description="Basic and acidic residues" evidence="1">
    <location>
        <begin position="27"/>
        <end position="43"/>
    </location>
</feature>
<dbReference type="AlphaFoldDB" id="A0A1I8BG02"/>
<sequence length="43" mass="5038">MDPFMDDLESDALNDDAFNAYRGPIRSPEHTYQHGYYEKDGKQ</sequence>
<accession>A0A1I8BG02</accession>
<evidence type="ECO:0000313" key="2">
    <source>
        <dbReference type="Proteomes" id="UP000095281"/>
    </source>
</evidence>
<evidence type="ECO:0000256" key="1">
    <source>
        <dbReference type="SAM" id="MobiDB-lite"/>
    </source>
</evidence>
<protein>
    <submittedName>
        <fullName evidence="3">OCRE domain-containing protein</fullName>
    </submittedName>
</protein>
<dbReference type="WBParaSite" id="MhA1_Contig2111.frz3.gene8">
    <property type="protein sequence ID" value="MhA1_Contig2111.frz3.gene8"/>
    <property type="gene ID" value="MhA1_Contig2111.frz3.gene8"/>
</dbReference>
<feature type="region of interest" description="Disordered" evidence="1">
    <location>
        <begin position="19"/>
        <end position="43"/>
    </location>
</feature>
<evidence type="ECO:0000313" key="3">
    <source>
        <dbReference type="WBParaSite" id="MhA1_Contig2111.frz3.gene8"/>
    </source>
</evidence>
<proteinExistence type="predicted"/>
<organism evidence="2 3">
    <name type="scientific">Meloidogyne hapla</name>
    <name type="common">Root-knot nematode worm</name>
    <dbReference type="NCBI Taxonomy" id="6305"/>
    <lineage>
        <taxon>Eukaryota</taxon>
        <taxon>Metazoa</taxon>
        <taxon>Ecdysozoa</taxon>
        <taxon>Nematoda</taxon>
        <taxon>Chromadorea</taxon>
        <taxon>Rhabditida</taxon>
        <taxon>Tylenchina</taxon>
        <taxon>Tylenchomorpha</taxon>
        <taxon>Tylenchoidea</taxon>
        <taxon>Meloidogynidae</taxon>
        <taxon>Meloidogyninae</taxon>
        <taxon>Meloidogyne</taxon>
    </lineage>
</organism>
<dbReference type="Proteomes" id="UP000095281">
    <property type="component" value="Unplaced"/>
</dbReference>
<reference evidence="3" key="1">
    <citation type="submission" date="2016-11" db="UniProtKB">
        <authorList>
            <consortium name="WormBaseParasite"/>
        </authorList>
    </citation>
    <scope>IDENTIFICATION</scope>
</reference>